<protein>
    <recommendedName>
        <fullName evidence="4">EF-hand domain-containing protein</fullName>
    </recommendedName>
</protein>
<sequence>MTEHREHFLKKFREMDIDHSGVLSKAEVKQCLGTAGFDKKFIKKFMKKFDADGDGKITEEEYLRVVCNLPEQDLNYCAHRMAFWRNVFDDVDKDKSGRISCVELHGLLKDMDFPVELAELQTWIRNHDKNSDGEMDFKEFVEFMSNTSH</sequence>
<reference evidence="5 6" key="1">
    <citation type="submission" date="2019-07" db="EMBL/GenBank/DDBJ databases">
        <authorList>
            <person name="Jastrzebski P J."/>
            <person name="Paukszto L."/>
            <person name="Jastrzebski P J."/>
        </authorList>
    </citation>
    <scope>NUCLEOTIDE SEQUENCE [LARGE SCALE GENOMIC DNA]</scope>
    <source>
        <strain evidence="5 6">WMS-il1</strain>
    </source>
</reference>
<feature type="domain" description="EF-hand" evidence="4">
    <location>
        <begin position="79"/>
        <end position="114"/>
    </location>
</feature>
<accession>A0A564YEK0</accession>
<evidence type="ECO:0000256" key="2">
    <source>
        <dbReference type="ARBA" id="ARBA00022737"/>
    </source>
</evidence>
<dbReference type="PANTHER" id="PTHR10891">
    <property type="entry name" value="EF-HAND CALCIUM-BINDING DOMAIN CONTAINING PROTEIN"/>
    <property type="match status" value="1"/>
</dbReference>
<dbReference type="PROSITE" id="PS50222">
    <property type="entry name" value="EF_HAND_2"/>
    <property type="match status" value="4"/>
</dbReference>
<dbReference type="InterPro" id="IPR039647">
    <property type="entry name" value="EF_hand_pair_protein_CML-like"/>
</dbReference>
<dbReference type="InterPro" id="IPR011992">
    <property type="entry name" value="EF-hand-dom_pair"/>
</dbReference>
<keyword evidence="3" id="KW-0106">Calcium</keyword>
<keyword evidence="1" id="KW-0479">Metal-binding</keyword>
<dbReference type="Pfam" id="PF13499">
    <property type="entry name" value="EF-hand_7"/>
    <property type="match status" value="2"/>
</dbReference>
<dbReference type="AlphaFoldDB" id="A0A564YEK0"/>
<evidence type="ECO:0000313" key="5">
    <source>
        <dbReference type="EMBL" id="VUZ45013.1"/>
    </source>
</evidence>
<gene>
    <name evidence="5" type="ORF">WMSIL1_LOCUS5170</name>
</gene>
<keyword evidence="2" id="KW-0677">Repeat</keyword>
<keyword evidence="6" id="KW-1185">Reference proteome</keyword>
<dbReference type="PROSITE" id="PS00018">
    <property type="entry name" value="EF_HAND_1"/>
    <property type="match status" value="3"/>
</dbReference>
<organism evidence="5 6">
    <name type="scientific">Hymenolepis diminuta</name>
    <name type="common">Rat tapeworm</name>
    <dbReference type="NCBI Taxonomy" id="6216"/>
    <lineage>
        <taxon>Eukaryota</taxon>
        <taxon>Metazoa</taxon>
        <taxon>Spiralia</taxon>
        <taxon>Lophotrochozoa</taxon>
        <taxon>Platyhelminthes</taxon>
        <taxon>Cestoda</taxon>
        <taxon>Eucestoda</taxon>
        <taxon>Cyclophyllidea</taxon>
        <taxon>Hymenolepididae</taxon>
        <taxon>Hymenolepis</taxon>
    </lineage>
</organism>
<dbReference type="GO" id="GO:0005509">
    <property type="term" value="F:calcium ion binding"/>
    <property type="evidence" value="ECO:0007669"/>
    <property type="project" value="InterPro"/>
</dbReference>
<dbReference type="InterPro" id="IPR002048">
    <property type="entry name" value="EF_hand_dom"/>
</dbReference>
<dbReference type="SMART" id="SM00054">
    <property type="entry name" value="EFh"/>
    <property type="match status" value="4"/>
</dbReference>
<dbReference type="Proteomes" id="UP000321570">
    <property type="component" value="Unassembled WGS sequence"/>
</dbReference>
<evidence type="ECO:0000256" key="3">
    <source>
        <dbReference type="ARBA" id="ARBA00022837"/>
    </source>
</evidence>
<dbReference type="SUPFAM" id="SSF47473">
    <property type="entry name" value="EF-hand"/>
    <property type="match status" value="1"/>
</dbReference>
<evidence type="ECO:0000256" key="1">
    <source>
        <dbReference type="ARBA" id="ARBA00022723"/>
    </source>
</evidence>
<feature type="domain" description="EF-hand" evidence="4">
    <location>
        <begin position="37"/>
        <end position="72"/>
    </location>
</feature>
<proteinExistence type="predicted"/>
<feature type="domain" description="EF-hand" evidence="4">
    <location>
        <begin position="115"/>
        <end position="149"/>
    </location>
</feature>
<dbReference type="EMBL" id="CABIJS010000155">
    <property type="protein sequence ID" value="VUZ45013.1"/>
    <property type="molecule type" value="Genomic_DNA"/>
</dbReference>
<evidence type="ECO:0000313" key="6">
    <source>
        <dbReference type="Proteomes" id="UP000321570"/>
    </source>
</evidence>
<evidence type="ECO:0000259" key="4">
    <source>
        <dbReference type="PROSITE" id="PS50222"/>
    </source>
</evidence>
<dbReference type="CDD" id="cd00051">
    <property type="entry name" value="EFh"/>
    <property type="match status" value="1"/>
</dbReference>
<name>A0A564YEK0_HYMDI</name>
<dbReference type="InterPro" id="IPR018247">
    <property type="entry name" value="EF_Hand_1_Ca_BS"/>
</dbReference>
<feature type="domain" description="EF-hand" evidence="4">
    <location>
        <begin position="3"/>
        <end position="36"/>
    </location>
</feature>
<dbReference type="Gene3D" id="1.10.238.10">
    <property type="entry name" value="EF-hand"/>
    <property type="match status" value="2"/>
</dbReference>